<dbReference type="SUPFAM" id="SSF69118">
    <property type="entry name" value="AhpD-like"/>
    <property type="match status" value="1"/>
</dbReference>
<dbReference type="Gene3D" id="3.40.50.720">
    <property type="entry name" value="NAD(P)-binding Rossmann-like Domain"/>
    <property type="match status" value="1"/>
</dbReference>
<dbReference type="SUPFAM" id="SSF51735">
    <property type="entry name" value="NAD(P)-binding Rossmann-fold domains"/>
    <property type="match status" value="1"/>
</dbReference>
<evidence type="ECO:0000313" key="6">
    <source>
        <dbReference type="Proteomes" id="UP001190466"/>
    </source>
</evidence>
<feature type="domain" description="Carboxymuconolactone decarboxylase-like" evidence="2">
    <location>
        <begin position="344"/>
        <end position="417"/>
    </location>
</feature>
<dbReference type="InterPro" id="IPR029154">
    <property type="entry name" value="HIBADH-like_NADP-bd"/>
</dbReference>
<dbReference type="EMBL" id="OY726395">
    <property type="protein sequence ID" value="CAJ1581145.1"/>
    <property type="molecule type" value="Genomic_DNA"/>
</dbReference>
<keyword evidence="6" id="KW-1185">Reference proteome</keyword>
<dbReference type="Gene3D" id="1.10.1040.10">
    <property type="entry name" value="N-(1-d-carboxylethyl)-l-norvaline Dehydrogenase, domain 2"/>
    <property type="match status" value="1"/>
</dbReference>
<evidence type="ECO:0000259" key="4">
    <source>
        <dbReference type="Pfam" id="PF14833"/>
    </source>
</evidence>
<feature type="domain" description="3-hydroxyisobutyrate dehydrogenase-like NAD-binding" evidence="4">
    <location>
        <begin position="197"/>
        <end position="299"/>
    </location>
</feature>
<evidence type="ECO:0000256" key="1">
    <source>
        <dbReference type="SAM" id="MobiDB-lite"/>
    </source>
</evidence>
<dbReference type="InterPro" id="IPR006115">
    <property type="entry name" value="6PGDH_NADP-bd"/>
</dbReference>
<accession>A0ABM9MBI7</accession>
<dbReference type="PANTHER" id="PTHR43060">
    <property type="entry name" value="3-HYDROXYISOBUTYRATE DEHYDROGENASE-LIKE 1, MITOCHONDRIAL-RELATED"/>
    <property type="match status" value="1"/>
</dbReference>
<dbReference type="Pfam" id="PF14833">
    <property type="entry name" value="NAD_binding_11"/>
    <property type="match status" value="1"/>
</dbReference>
<dbReference type="Gene3D" id="1.20.1290.10">
    <property type="entry name" value="AhpD-like"/>
    <property type="match status" value="1"/>
</dbReference>
<sequence>MTANAEEMVSPPVGTDVDASALGAPEGAEAPAGGIAPRAGVIGLGMIGGGVAVSLESRGRIPVVYDIRAEAAEDLGLALAAPTPAEVAAVSDVVLIAVVDATQVREVLRGTDGVLAGARPGLVVALLSTLAVPEVLDLAEECRPYGVTVLDCGVTPGDQAATNGMVAMVGGDDDSVRRAMPVLSDFAKKVVHCGPLGAGMATKIARNVLTYGSWRAAHEAAELAQAAGVDPRMLVEVVEEADPQGATTLAWLRNRVNSPELAAEAGPQVLRLMDKDLAAARELAADRGVEVPLVEVARNKAADTLGVVEEQPSADRTERGLQTMDKVYGTGLAAHMPEERSPALAMTVDHLFGEIWSRPGLSLRDRRLVVLGATAMLGRADLIEVQVRGALINGELTEDELEEIVLQLHYYAGWGNGTAVQAGVDAALESWQGGFVAPNDGQ</sequence>
<gene>
    <name evidence="5" type="ORF">MU0050_001400</name>
</gene>
<evidence type="ECO:0000313" key="5">
    <source>
        <dbReference type="EMBL" id="CAJ1581145.1"/>
    </source>
</evidence>
<protein>
    <submittedName>
        <fullName evidence="5">NAD(P)-binding domain-containing protein</fullName>
    </submittedName>
</protein>
<feature type="region of interest" description="Disordered" evidence="1">
    <location>
        <begin position="1"/>
        <end position="24"/>
    </location>
</feature>
<dbReference type="Pfam" id="PF03446">
    <property type="entry name" value="NAD_binding_2"/>
    <property type="match status" value="1"/>
</dbReference>
<dbReference type="InterPro" id="IPR008927">
    <property type="entry name" value="6-PGluconate_DH-like_C_sf"/>
</dbReference>
<evidence type="ECO:0000259" key="3">
    <source>
        <dbReference type="Pfam" id="PF03446"/>
    </source>
</evidence>
<organism evidence="5 6">
    <name type="scientific">[Mycobacterium] wendilense</name>
    <dbReference type="NCBI Taxonomy" id="3064284"/>
    <lineage>
        <taxon>Bacteria</taxon>
        <taxon>Bacillati</taxon>
        <taxon>Actinomycetota</taxon>
        <taxon>Actinomycetes</taxon>
        <taxon>Mycobacteriales</taxon>
        <taxon>Mycobacteriaceae</taxon>
        <taxon>Mycolicibacter</taxon>
    </lineage>
</organism>
<dbReference type="RefSeq" id="WP_316515513.1">
    <property type="nucleotide sequence ID" value="NZ_OY726395.1"/>
</dbReference>
<dbReference type="Proteomes" id="UP001190466">
    <property type="component" value="Chromosome"/>
</dbReference>
<dbReference type="InterPro" id="IPR013328">
    <property type="entry name" value="6PGD_dom2"/>
</dbReference>
<dbReference type="InterPro" id="IPR029032">
    <property type="entry name" value="AhpD-like"/>
</dbReference>
<reference evidence="5 6" key="1">
    <citation type="submission" date="2023-08" db="EMBL/GenBank/DDBJ databases">
        <authorList>
            <person name="Folkvardsen B D."/>
            <person name="Norman A."/>
        </authorList>
    </citation>
    <scope>NUCLEOTIDE SEQUENCE [LARGE SCALE GENOMIC DNA]</scope>
    <source>
        <strain evidence="5 6">Mu0050</strain>
    </source>
</reference>
<feature type="domain" description="6-phosphogluconate dehydrogenase NADP-binding" evidence="3">
    <location>
        <begin position="40"/>
        <end position="194"/>
    </location>
</feature>
<name>A0ABM9MBI7_9MYCO</name>
<evidence type="ECO:0000259" key="2">
    <source>
        <dbReference type="Pfam" id="PF02627"/>
    </source>
</evidence>
<proteinExistence type="predicted"/>
<dbReference type="InterPro" id="IPR003779">
    <property type="entry name" value="CMD-like"/>
</dbReference>
<dbReference type="Pfam" id="PF02627">
    <property type="entry name" value="CMD"/>
    <property type="match status" value="1"/>
</dbReference>
<dbReference type="InterPro" id="IPR036291">
    <property type="entry name" value="NAD(P)-bd_dom_sf"/>
</dbReference>
<dbReference type="PANTHER" id="PTHR43060:SF15">
    <property type="entry name" value="3-HYDROXYISOBUTYRATE DEHYDROGENASE-LIKE 1, MITOCHONDRIAL-RELATED"/>
    <property type="match status" value="1"/>
</dbReference>
<dbReference type="SUPFAM" id="SSF48179">
    <property type="entry name" value="6-phosphogluconate dehydrogenase C-terminal domain-like"/>
    <property type="match status" value="1"/>
</dbReference>